<accession>A0A1E7YKV0</accession>
<protein>
    <recommendedName>
        <fullName evidence="3">Sensory transduction regulator</fullName>
    </recommendedName>
</protein>
<evidence type="ECO:0008006" key="3">
    <source>
        <dbReference type="Google" id="ProtNLM"/>
    </source>
</evidence>
<comment type="caution">
    <text evidence="1">The sequence shown here is derived from an EMBL/GenBank/DDBJ whole genome shotgun (WGS) entry which is preliminary data.</text>
</comment>
<evidence type="ECO:0000313" key="1">
    <source>
        <dbReference type="EMBL" id="OFC30649.1"/>
    </source>
</evidence>
<reference evidence="1 2" key="1">
    <citation type="submission" date="2016-06" db="EMBL/GenBank/DDBJ databases">
        <title>Gene turnover analysis identifies the evolutionary adaptation of the extremophile Acidithiobacillus caldus.</title>
        <authorList>
            <person name="Zhang X."/>
        </authorList>
    </citation>
    <scope>NUCLEOTIDE SEQUENCE [LARGE SCALE GENOMIC DNA]</scope>
    <source>
        <strain evidence="1 2">DX</strain>
    </source>
</reference>
<dbReference type="RefSeq" id="WP_070114544.1">
    <property type="nucleotide sequence ID" value="NZ_LZYE01000320.1"/>
</dbReference>
<organism evidence="1 2">
    <name type="scientific">Acidithiobacillus caldus</name>
    <dbReference type="NCBI Taxonomy" id="33059"/>
    <lineage>
        <taxon>Bacteria</taxon>
        <taxon>Pseudomonadati</taxon>
        <taxon>Pseudomonadota</taxon>
        <taxon>Acidithiobacillia</taxon>
        <taxon>Acidithiobacillales</taxon>
        <taxon>Acidithiobacillaceae</taxon>
        <taxon>Acidithiobacillus</taxon>
    </lineage>
</organism>
<name>A0A1E7YKV0_9PROT</name>
<evidence type="ECO:0000313" key="2">
    <source>
        <dbReference type="Proteomes" id="UP000175616"/>
    </source>
</evidence>
<dbReference type="AlphaFoldDB" id="A0A1E7YKV0"/>
<dbReference type="Proteomes" id="UP000175616">
    <property type="component" value="Unassembled WGS sequence"/>
</dbReference>
<proteinExistence type="predicted"/>
<gene>
    <name evidence="1" type="ORF">BAE27_11380</name>
</gene>
<sequence>MDKLNRISEGFEFLSEEEITAERLSTLFNLAYLPAKIDEDNDIVVRDEYTVFINVSDRAKVLWYRIYLEEITDTPREIVESAIVNANSQVVFANLQLVENTLYSDMFLDYRNGLPAHTIVFSLRRLISVTNTLLSVLRESLDAYHRGNTDEGDS</sequence>
<dbReference type="EMBL" id="LZYE01000320">
    <property type="protein sequence ID" value="OFC30649.1"/>
    <property type="molecule type" value="Genomic_DNA"/>
</dbReference>